<dbReference type="InterPro" id="IPR002938">
    <property type="entry name" value="FAD-bd"/>
</dbReference>
<dbReference type="InterPro" id="IPR050641">
    <property type="entry name" value="RIFMO-like"/>
</dbReference>
<dbReference type="Pfam" id="PF21274">
    <property type="entry name" value="Rng_hyd_C"/>
    <property type="match status" value="1"/>
</dbReference>
<feature type="domain" description="FAD-binding" evidence="4">
    <location>
        <begin position="3"/>
        <end position="356"/>
    </location>
</feature>
<evidence type="ECO:0000313" key="5">
    <source>
        <dbReference type="EMBL" id="TCC57722.1"/>
    </source>
</evidence>
<dbReference type="GO" id="GO:0016709">
    <property type="term" value="F:oxidoreductase activity, acting on paired donors, with incorporation or reduction of molecular oxygen, NAD(P)H as one donor, and incorporation of one atom of oxygen"/>
    <property type="evidence" value="ECO:0007669"/>
    <property type="project" value="UniProtKB-ARBA"/>
</dbReference>
<dbReference type="Gene3D" id="3.30.70.2450">
    <property type="match status" value="1"/>
</dbReference>
<dbReference type="Proteomes" id="UP000291144">
    <property type="component" value="Unassembled WGS sequence"/>
</dbReference>
<keyword evidence="6" id="KW-1185">Reference proteome</keyword>
<evidence type="ECO:0000256" key="2">
    <source>
        <dbReference type="ARBA" id="ARBA00022630"/>
    </source>
</evidence>
<dbReference type="Gene3D" id="3.40.30.120">
    <property type="match status" value="1"/>
</dbReference>
<gene>
    <name evidence="5" type="ORF">E0H73_30665</name>
</gene>
<evidence type="ECO:0000259" key="4">
    <source>
        <dbReference type="Pfam" id="PF01494"/>
    </source>
</evidence>
<dbReference type="Gene3D" id="3.50.50.60">
    <property type="entry name" value="FAD/NAD(P)-binding domain"/>
    <property type="match status" value="2"/>
</dbReference>
<evidence type="ECO:0000313" key="6">
    <source>
        <dbReference type="Proteomes" id="UP000291144"/>
    </source>
</evidence>
<dbReference type="OrthoDB" id="3316391at2"/>
<keyword evidence="3" id="KW-0274">FAD</keyword>
<comment type="cofactor">
    <cofactor evidence="1">
        <name>FAD</name>
        <dbReference type="ChEBI" id="CHEBI:57692"/>
    </cofactor>
</comment>
<organism evidence="5 6">
    <name type="scientific">Kribbella pittospori</name>
    <dbReference type="NCBI Taxonomy" id="722689"/>
    <lineage>
        <taxon>Bacteria</taxon>
        <taxon>Bacillati</taxon>
        <taxon>Actinomycetota</taxon>
        <taxon>Actinomycetes</taxon>
        <taxon>Propionibacteriales</taxon>
        <taxon>Kribbellaceae</taxon>
        <taxon>Kribbella</taxon>
    </lineage>
</organism>
<dbReference type="PRINTS" id="PR00420">
    <property type="entry name" value="RNGMNOXGNASE"/>
</dbReference>
<protein>
    <submittedName>
        <fullName evidence="5">FAD-dependent oxidoreductase</fullName>
    </submittedName>
</protein>
<evidence type="ECO:0000256" key="3">
    <source>
        <dbReference type="ARBA" id="ARBA00022827"/>
    </source>
</evidence>
<dbReference type="AlphaFoldDB" id="A0A4V2MA29"/>
<dbReference type="GO" id="GO:0071949">
    <property type="term" value="F:FAD binding"/>
    <property type="evidence" value="ECO:0007669"/>
    <property type="project" value="InterPro"/>
</dbReference>
<name>A0A4V2MA29_9ACTN</name>
<evidence type="ECO:0000256" key="1">
    <source>
        <dbReference type="ARBA" id="ARBA00001974"/>
    </source>
</evidence>
<reference evidence="5 6" key="1">
    <citation type="submission" date="2019-02" db="EMBL/GenBank/DDBJ databases">
        <title>Kribbella capetownensis sp. nov. and Kribbella speibonae sp. nov., isolated from soil.</title>
        <authorList>
            <person name="Curtis S.M."/>
            <person name="Norton I."/>
            <person name="Everest G.J."/>
            <person name="Meyers P.R."/>
        </authorList>
    </citation>
    <scope>NUCLEOTIDE SEQUENCE [LARGE SCALE GENOMIC DNA]</scope>
    <source>
        <strain evidence="5 6">NRRL B-24813</strain>
    </source>
</reference>
<dbReference type="SUPFAM" id="SSF51905">
    <property type="entry name" value="FAD/NAD(P)-binding domain"/>
    <property type="match status" value="1"/>
</dbReference>
<dbReference type="RefSeq" id="WP_131362071.1">
    <property type="nucleotide sequence ID" value="NZ_SJKB01000010.1"/>
</dbReference>
<keyword evidence="2" id="KW-0285">Flavoprotein</keyword>
<comment type="caution">
    <text evidence="5">The sequence shown here is derived from an EMBL/GenBank/DDBJ whole genome shotgun (WGS) entry which is preliminary data.</text>
</comment>
<sequence>MVADVVIAGAGPNGLMLACELRLAGVRAVVLERLSEPRRENRANGLVGQVVRMLDRRGLYQPLAGKSEPPEPLPAFFFGAMPLDLQLLDDNPFYLLPVPQTRIEQVLAERAAELGVEVRRGHELTGLSQNADSVTVEVTSPEGRYEIGSRYVVGADGAHSATRKLAGIGFPGAASDHIVTRIAEVAVPDEYVDPATGGLNMPGYGYISPMYHRTEQGVFAYARMASGADLVFTVEWTAGGIDADAPLTLEEVHDSIYRVMGADLPLRSPDSGGPHRLDRSVGVNTRLADRYGDGRVLLVGDAAHVHFVIGGPGLNLGLQDAVNLGWKLAATIHGWAPPGLLDTYDAERRPVGDRVSMLSQAQLALLAPGSEVTALRELFTELLRDRRNIAQIASMMAGADIRYEMGVDDPHHLVGRWAPDLVLDAGSEPIRLAELTQTARPLLLDLTEDASLSAAADGWRDRIDTVAAHAKDGSTTGLLLRPDCYVAWATDKPRPDHHDREALRTALTAWFGPS</sequence>
<dbReference type="Pfam" id="PF01494">
    <property type="entry name" value="FAD_binding_3"/>
    <property type="match status" value="1"/>
</dbReference>
<proteinExistence type="predicted"/>
<dbReference type="PANTHER" id="PTHR43004:SF19">
    <property type="entry name" value="BINDING MONOOXYGENASE, PUTATIVE (JCVI)-RELATED"/>
    <property type="match status" value="1"/>
</dbReference>
<accession>A0A4V2MA29</accession>
<dbReference type="PANTHER" id="PTHR43004">
    <property type="entry name" value="TRK SYSTEM POTASSIUM UPTAKE PROTEIN"/>
    <property type="match status" value="1"/>
</dbReference>
<dbReference type="EMBL" id="SJKB01000010">
    <property type="protein sequence ID" value="TCC57722.1"/>
    <property type="molecule type" value="Genomic_DNA"/>
</dbReference>
<dbReference type="InterPro" id="IPR036188">
    <property type="entry name" value="FAD/NAD-bd_sf"/>
</dbReference>